<dbReference type="EMBL" id="FNCO01000017">
    <property type="protein sequence ID" value="SDI76671.1"/>
    <property type="molecule type" value="Genomic_DNA"/>
</dbReference>
<dbReference type="RefSeq" id="WP_074757128.1">
    <property type="nucleotide sequence ID" value="NZ_FNCO01000017.1"/>
</dbReference>
<evidence type="ECO:0000313" key="8">
    <source>
        <dbReference type="Proteomes" id="UP000182894"/>
    </source>
</evidence>
<comment type="similarity">
    <text evidence="2">Belongs to the fimbrial protein family.</text>
</comment>
<name>A0A1G8N8R5_9PSED</name>
<dbReference type="SUPFAM" id="SSF49401">
    <property type="entry name" value="Bacterial adhesins"/>
    <property type="match status" value="1"/>
</dbReference>
<evidence type="ECO:0000256" key="3">
    <source>
        <dbReference type="ARBA" id="ARBA00022729"/>
    </source>
</evidence>
<comment type="subcellular location">
    <subcellularLocation>
        <location evidence="1">Fimbrium</location>
    </subcellularLocation>
</comment>
<keyword evidence="3 5" id="KW-0732">Signal</keyword>
<dbReference type="OrthoDB" id="6496051at2"/>
<sequence length="364" mass="38348">MNTFKRSLPALAALTCCMPFSLTWAGGFEDGCYWDKDKPGPMAFIADVGTVFVPRDAAVGDVIGTLDRFLWLKQGPGGVNLICHTVHVPDITVNITNNVPAFSGSLPPIGGENSDGKILTTSIPGVGVRIKLGIPYRGPVDNWYLDGPSVVPFSGYMEKNMFFPWMQASMDSYITLVKIGDINPGPQLFDGRELAQAVITKVGKAWSVSLAGTVIQAECSVSNNPVSADPVDLGEWQQSDFTGPGYATRATPFTLTLNSCISDPANGVTTAHIRLDGVNGSAPVGDPLNGVFSLSTDSTAKGVGIQMLMGDASTPVGLGVEVPLQAISPAGDTVLPFNARLYQTDAQVQAGQAKGALDFTITYK</sequence>
<dbReference type="PANTHER" id="PTHR33420">
    <property type="entry name" value="FIMBRIAL SUBUNIT ELFA-RELATED"/>
    <property type="match status" value="1"/>
</dbReference>
<dbReference type="GO" id="GO:0043709">
    <property type="term" value="P:cell adhesion involved in single-species biofilm formation"/>
    <property type="evidence" value="ECO:0007669"/>
    <property type="project" value="TreeGrafter"/>
</dbReference>
<feature type="chain" id="PRO_5010201462" evidence="5">
    <location>
        <begin position="26"/>
        <end position="364"/>
    </location>
</feature>
<dbReference type="GO" id="GO:0009289">
    <property type="term" value="C:pilus"/>
    <property type="evidence" value="ECO:0007669"/>
    <property type="project" value="UniProtKB-SubCell"/>
</dbReference>
<evidence type="ECO:0000313" key="7">
    <source>
        <dbReference type="EMBL" id="SDI76671.1"/>
    </source>
</evidence>
<dbReference type="STRING" id="89065.SAMN05216605_1176"/>
<keyword evidence="8" id="KW-1185">Reference proteome</keyword>
<evidence type="ECO:0000256" key="4">
    <source>
        <dbReference type="ARBA" id="ARBA00023263"/>
    </source>
</evidence>
<dbReference type="Proteomes" id="UP000182894">
    <property type="component" value="Unassembled WGS sequence"/>
</dbReference>
<protein>
    <submittedName>
        <fullName evidence="7">Pilin (Type 1 fimbria component protein)</fullName>
    </submittedName>
</protein>
<dbReference type="InterPro" id="IPR000259">
    <property type="entry name" value="Adhesion_dom_fimbrial"/>
</dbReference>
<accession>A0A1G8N8R5</accession>
<keyword evidence="4" id="KW-0281">Fimbrium</keyword>
<feature type="signal peptide" evidence="5">
    <location>
        <begin position="1"/>
        <end position="25"/>
    </location>
</feature>
<evidence type="ECO:0000256" key="2">
    <source>
        <dbReference type="ARBA" id="ARBA00006671"/>
    </source>
</evidence>
<evidence type="ECO:0000256" key="5">
    <source>
        <dbReference type="SAM" id="SignalP"/>
    </source>
</evidence>
<feature type="domain" description="Fimbrial-type adhesion" evidence="6">
    <location>
        <begin position="209"/>
        <end position="364"/>
    </location>
</feature>
<dbReference type="Pfam" id="PF00419">
    <property type="entry name" value="Fimbrial"/>
    <property type="match status" value="1"/>
</dbReference>
<organism evidence="7 8">
    <name type="scientific">Pseudomonas abietaniphila</name>
    <dbReference type="NCBI Taxonomy" id="89065"/>
    <lineage>
        <taxon>Bacteria</taxon>
        <taxon>Pseudomonadati</taxon>
        <taxon>Pseudomonadota</taxon>
        <taxon>Gammaproteobacteria</taxon>
        <taxon>Pseudomonadales</taxon>
        <taxon>Pseudomonadaceae</taxon>
        <taxon>Pseudomonas</taxon>
    </lineage>
</organism>
<dbReference type="AlphaFoldDB" id="A0A1G8N8R5"/>
<gene>
    <name evidence="7" type="ORF">SAMN05216605_1176</name>
</gene>
<dbReference type="Gene3D" id="2.60.40.3310">
    <property type="match status" value="1"/>
</dbReference>
<dbReference type="PANTHER" id="PTHR33420:SF3">
    <property type="entry name" value="FIMBRIAL SUBUNIT ELFA"/>
    <property type="match status" value="1"/>
</dbReference>
<dbReference type="Gene3D" id="2.60.40.1090">
    <property type="entry name" value="Fimbrial-type adhesion domain"/>
    <property type="match status" value="1"/>
</dbReference>
<reference evidence="8" key="1">
    <citation type="submission" date="2016-10" db="EMBL/GenBank/DDBJ databases">
        <authorList>
            <person name="Varghese N."/>
            <person name="Submissions S."/>
        </authorList>
    </citation>
    <scope>NUCLEOTIDE SEQUENCE [LARGE SCALE GENOMIC DNA]</scope>
    <source>
        <strain evidence="8">ATCC 700689</strain>
    </source>
</reference>
<evidence type="ECO:0000256" key="1">
    <source>
        <dbReference type="ARBA" id="ARBA00004561"/>
    </source>
</evidence>
<dbReference type="InterPro" id="IPR050263">
    <property type="entry name" value="Bact_Fimbrial_Adh_Pro"/>
</dbReference>
<proteinExistence type="inferred from homology"/>
<dbReference type="InterPro" id="IPR036937">
    <property type="entry name" value="Adhesion_dom_fimbrial_sf"/>
</dbReference>
<dbReference type="InterPro" id="IPR008966">
    <property type="entry name" value="Adhesion_dom_sf"/>
</dbReference>
<evidence type="ECO:0000259" key="6">
    <source>
        <dbReference type="Pfam" id="PF00419"/>
    </source>
</evidence>